<comment type="similarity">
    <text evidence="2">Belongs to the UTP14 family.</text>
</comment>
<evidence type="ECO:0000256" key="1">
    <source>
        <dbReference type="ARBA" id="ARBA00004604"/>
    </source>
</evidence>
<feature type="compositionally biased region" description="Basic and acidic residues" evidence="5">
    <location>
        <begin position="1614"/>
        <end position="1651"/>
    </location>
</feature>
<feature type="region of interest" description="Disordered" evidence="5">
    <location>
        <begin position="1029"/>
        <end position="1081"/>
    </location>
</feature>
<feature type="region of interest" description="Disordered" evidence="5">
    <location>
        <begin position="916"/>
        <end position="978"/>
    </location>
</feature>
<feature type="region of interest" description="Disordered" evidence="5">
    <location>
        <begin position="1411"/>
        <end position="1459"/>
    </location>
</feature>
<name>A0A182J5A2_ANOAO</name>
<feature type="compositionally biased region" description="Polar residues" evidence="5">
    <location>
        <begin position="1063"/>
        <end position="1081"/>
    </location>
</feature>
<evidence type="ECO:0000256" key="4">
    <source>
        <dbReference type="ARBA" id="ARBA00023242"/>
    </source>
</evidence>
<feature type="region of interest" description="Disordered" evidence="5">
    <location>
        <begin position="114"/>
        <end position="138"/>
    </location>
</feature>
<feature type="region of interest" description="Disordered" evidence="5">
    <location>
        <begin position="302"/>
        <end position="410"/>
    </location>
</feature>
<proteinExistence type="inferred from homology"/>
<dbReference type="VEuPathDB" id="VectorBase:AATE011640"/>
<feature type="compositionally biased region" description="Acidic residues" evidence="5">
    <location>
        <begin position="1042"/>
        <end position="1058"/>
    </location>
</feature>
<feature type="compositionally biased region" description="Low complexity" evidence="5">
    <location>
        <begin position="351"/>
        <end position="369"/>
    </location>
</feature>
<dbReference type="GO" id="GO:0032040">
    <property type="term" value="C:small-subunit processome"/>
    <property type="evidence" value="ECO:0007669"/>
    <property type="project" value="InterPro"/>
</dbReference>
<dbReference type="PANTHER" id="PTHR14150:SF12">
    <property type="entry name" value="U3 SMALL NUCLEOLAR RNA-ASSOCIATED PROTEIN 14 HOMOLOG A"/>
    <property type="match status" value="1"/>
</dbReference>
<dbReference type="Pfam" id="PF04615">
    <property type="entry name" value="Utp14"/>
    <property type="match status" value="1"/>
</dbReference>
<dbReference type="InterPro" id="IPR006709">
    <property type="entry name" value="SSU_processome_Utp14"/>
</dbReference>
<keyword evidence="4" id="KW-0539">Nucleus</keyword>
<feature type="region of interest" description="Disordered" evidence="5">
    <location>
        <begin position="562"/>
        <end position="679"/>
    </location>
</feature>
<feature type="compositionally biased region" description="Basic and acidic residues" evidence="5">
    <location>
        <begin position="319"/>
        <end position="328"/>
    </location>
</feature>
<feature type="compositionally biased region" description="Basic residues" evidence="5">
    <location>
        <begin position="1555"/>
        <end position="1568"/>
    </location>
</feature>
<dbReference type="STRING" id="41427.A0A182J5A2"/>
<feature type="compositionally biased region" description="Basic residues" evidence="5">
    <location>
        <begin position="623"/>
        <end position="635"/>
    </location>
</feature>
<reference evidence="6" key="1">
    <citation type="submission" date="2022-08" db="UniProtKB">
        <authorList>
            <consortium name="EnsemblMetazoa"/>
        </authorList>
    </citation>
    <scope>IDENTIFICATION</scope>
    <source>
        <strain evidence="6">EBRO</strain>
    </source>
</reference>
<organism evidence="6">
    <name type="scientific">Anopheles atroparvus</name>
    <name type="common">European mosquito</name>
    <dbReference type="NCBI Taxonomy" id="41427"/>
    <lineage>
        <taxon>Eukaryota</taxon>
        <taxon>Metazoa</taxon>
        <taxon>Ecdysozoa</taxon>
        <taxon>Arthropoda</taxon>
        <taxon>Hexapoda</taxon>
        <taxon>Insecta</taxon>
        <taxon>Pterygota</taxon>
        <taxon>Neoptera</taxon>
        <taxon>Endopterygota</taxon>
        <taxon>Diptera</taxon>
        <taxon>Nematocera</taxon>
        <taxon>Culicoidea</taxon>
        <taxon>Culicidae</taxon>
        <taxon>Anophelinae</taxon>
        <taxon>Anopheles</taxon>
    </lineage>
</organism>
<keyword evidence="3" id="KW-0597">Phosphoprotein</keyword>
<feature type="compositionally biased region" description="Low complexity" evidence="5">
    <location>
        <begin position="968"/>
        <end position="978"/>
    </location>
</feature>
<feature type="compositionally biased region" description="Basic and acidic residues" evidence="5">
    <location>
        <begin position="1440"/>
        <end position="1450"/>
    </location>
</feature>
<dbReference type="PANTHER" id="PTHR14150">
    <property type="entry name" value="U3 SMALL NUCLEOLAR RNA-ASSOCIATED PROTEIN 14"/>
    <property type="match status" value="1"/>
</dbReference>
<protein>
    <submittedName>
        <fullName evidence="6">Uncharacterized protein</fullName>
    </submittedName>
</protein>
<evidence type="ECO:0000313" key="6">
    <source>
        <dbReference type="EnsemblMetazoa" id="AATE011640-PA.1"/>
    </source>
</evidence>
<feature type="compositionally biased region" description="Basic and acidic residues" evidence="5">
    <location>
        <begin position="659"/>
        <end position="671"/>
    </location>
</feature>
<feature type="region of interest" description="Disordered" evidence="5">
    <location>
        <begin position="1270"/>
        <end position="1289"/>
    </location>
</feature>
<evidence type="ECO:0000256" key="3">
    <source>
        <dbReference type="ARBA" id="ARBA00022553"/>
    </source>
</evidence>
<accession>A0A182J5A2</accession>
<evidence type="ECO:0000256" key="5">
    <source>
        <dbReference type="SAM" id="MobiDB-lite"/>
    </source>
</evidence>
<evidence type="ECO:0000256" key="2">
    <source>
        <dbReference type="ARBA" id="ARBA00007774"/>
    </source>
</evidence>
<feature type="region of interest" description="Disordered" evidence="5">
    <location>
        <begin position="1477"/>
        <end position="1572"/>
    </location>
</feature>
<sequence length="1904" mass="215446">MESDRQNDDEVIAPGDNVAHSKLELEIENHVLSTTVKLSDGSDGPVFSRIPRNKDLLFGYSCHICGVVCLHGERMLQIHMAGRKHQARLNVAVFDAEQYRAALVVKAEKKGSVTGTNAASSDNVDSAGAPDQAGNEESSSLKAVARLQNVLDGYRDGPLVGLEYIVELSDGNSCNDPVYSCTLCSINDNNEGDITTHLINLQHRLKFLQKHYPTVQNVLAPYRHSKTERGEQVFCRVVQTVCEAIEDHHGRLTPHVYDRGDFERNRVKFIQEIAFGSHFDERTGKKFVEVIDHKVLEDLAGAEDRSDQGQGQGQGQGKGQEKEKEKGKGKGKGQGTGQPKRYRNRNERGSLDSISSISSANSVLSISSSGDNKEPERGRKRSPLNGRRPVADEPYVISGNRVDYRQGEGYNDRGRSGLASCIDTSRNTQILPTPRELSLQSAAIAHERYKWEKYRCSLELAVTQLTKKLKEYEKSPEKHPLYSEEWKKFWNRRYKELQLEKKDPQKHNFKPEWIEFWTKRMQELHEEEVERKKLEIRAKLQLPAEGEERTEELREQYAVRVPPNSVKRSRSIEHKNDAPPTTTVLIDVNSDEEEDDYYKGGQPMPGRGRGGRTARRTADWERSRHRSASRSHRSRSPISDDAMDGFSRVPSSSRYHGPPMDREPRPSRSSEGRAPPEQVDYDSWARNYYGPNKKVFVRTEFDSDNVPLNFIAVCRLLTAFEEYLGSLGPKVIDLMAKALALEKVKANSADDLLLNEDNCMLLETVKEKLKGHMMAETIDPPKMAPIKKAVRNIARLLHEASKLEPVNKPAEEELSRDSLSFSEVNTPVAPMAPSVSGLDKIAIAEQLAKALVAQGKVDFTTEELEQLINVYIAMEKMSRERNTTISTKIYLAALPPTAVAATASAAAVTAVAPAPVEPKEVPPKGLDRARMELPGHRRPEKNDFRLASGGTGSGPKGRELTNPPAIASSSSSSSGMLENLSDSDLQTLLQSFKELSSEEQMHLISYLRKLERTEPERVDRLRRYVDFDSLNGRSGRDYDRDQSEDDSRDYGDNDDDRDFETTFRASSGASNAGRNQQQKAVSINHQQKFVMPVEMKTSFPSGSAGGADDDEEEEIDPKAHEKLIDGINNLTGSHYIREVTRTEPSLKRSEFGLAKTKKDKVLLKDLSKFFKKNKKHTEVVKQLEKLKKRHPLRKPLEKPTADRLGREEGYKRAQKKLNKWEPLVTATDVAAQIVFPLRYGSMAVHNEPPKKLSEYRVKTKLMEEMEQLEKEYAGSGDEEEGASDEEGRKYKLTVEELRQKQYERSRQKRLESYQIAKGRRQNKIKSKKYHRLLKKDKLKEQMKKFEELKEKDPEEALKQLDRIEKQRFEERATLRHKNTGTWAKNLQVRAKYNMDVRRELSEQLAIGRELTAKRLQQDGSSSESDGEGETAIGKSGDNPWTERDMGEHEMALSQQQKLMSSYRKYWEERNRVQALKQQLAENAEDGHTEGLTENGEIVQDHVPEDASEDEGEASQTKPSKSKKKGRKKEKETVRMASGSWDVEDDDAPIDETQKKPAKSKAKSTKKQKSATATVEDLFQEAEELIQDALVNKLDRVEQDEMEEAQTHGTKRKGKTEGTEAKPKRDPTDLSFKKKPRLGDADEELHETIERDVTGDVQNAKALALNGLNVAGSATKASAEINLKQVVQMKPKHLLTALPNTITSGELSDGEPEDDGDHQRLTIAEAFQDDDIVADFVKEKQDEREKYMPKEVDLSLPGWGEWAGPRVQTRTFIKPPKELPRRDDRRDKVIINEDALVNPQLSKHLVNELPFPFVSVKDYESSLRAPLGRTFVPETAHVTMIEPRVVTKQGAVIEPMRKRMLMADQKGVRRRAPVRAGRKAVQTYNKFIDNFEKGKLPKKKFLDRK</sequence>
<dbReference type="Gene3D" id="3.30.160.60">
    <property type="entry name" value="Classic Zinc Finger"/>
    <property type="match status" value="1"/>
</dbReference>
<feature type="compositionally biased region" description="Basic and acidic residues" evidence="5">
    <location>
        <begin position="917"/>
        <end position="944"/>
    </location>
</feature>
<dbReference type="EnsemblMetazoa" id="AATE011640-RA">
    <property type="protein sequence ID" value="AATE011640-PA.1"/>
    <property type="gene ID" value="AATE011640"/>
</dbReference>
<dbReference type="GO" id="GO:0006364">
    <property type="term" value="P:rRNA processing"/>
    <property type="evidence" value="ECO:0007669"/>
    <property type="project" value="InterPro"/>
</dbReference>
<feature type="region of interest" description="Disordered" evidence="5">
    <location>
        <begin position="1596"/>
        <end position="1651"/>
    </location>
</feature>
<comment type="subcellular location">
    <subcellularLocation>
        <location evidence="1">Nucleus</location>
        <location evidence="1">Nucleolus</location>
    </subcellularLocation>
</comment>
<feature type="compositionally biased region" description="Polar residues" evidence="5">
    <location>
        <begin position="114"/>
        <end position="124"/>
    </location>
</feature>